<dbReference type="PROSITE" id="PS00237">
    <property type="entry name" value="G_PROTEIN_RECEP_F1_1"/>
    <property type="match status" value="1"/>
</dbReference>
<evidence type="ECO:0000256" key="6">
    <source>
        <dbReference type="ARBA" id="ARBA00022725"/>
    </source>
</evidence>
<evidence type="ECO:0000256" key="8">
    <source>
        <dbReference type="ARBA" id="ARBA00023040"/>
    </source>
</evidence>
<dbReference type="PANTHER" id="PTHR26453">
    <property type="entry name" value="OLFACTORY RECEPTOR"/>
    <property type="match status" value="1"/>
</dbReference>
<dbReference type="KEGG" id="oro:101374918"/>
<dbReference type="CDD" id="cd15947">
    <property type="entry name" value="7tmA_OR2B-like"/>
    <property type="match status" value="1"/>
</dbReference>
<evidence type="ECO:0000256" key="9">
    <source>
        <dbReference type="ARBA" id="ARBA00023136"/>
    </source>
</evidence>
<dbReference type="PROSITE" id="PS50262">
    <property type="entry name" value="G_PROTEIN_RECEP_F1_2"/>
    <property type="match status" value="1"/>
</dbReference>
<dbReference type="STRING" id="9708.A0A2U3WQ75"/>
<accession>A0A2U3WQ75</accession>
<dbReference type="GO" id="GO:0005886">
    <property type="term" value="C:plasma membrane"/>
    <property type="evidence" value="ECO:0007669"/>
    <property type="project" value="UniProtKB-SubCell"/>
</dbReference>
<keyword evidence="6 13" id="KW-0552">Olfaction</keyword>
<evidence type="ECO:0000256" key="11">
    <source>
        <dbReference type="ARBA" id="ARBA00023224"/>
    </source>
</evidence>
<evidence type="ECO:0000256" key="2">
    <source>
        <dbReference type="ARBA" id="ARBA00004651"/>
    </source>
</evidence>
<keyword evidence="9 13" id="KW-0472">Membrane</keyword>
<keyword evidence="5 12" id="KW-0812">Transmembrane</keyword>
<feature type="transmembrane region" description="Helical" evidence="13">
    <location>
        <begin position="276"/>
        <end position="295"/>
    </location>
</feature>
<organism evidence="15 16">
    <name type="scientific">Odobenus rosmarus divergens</name>
    <name type="common">Pacific walrus</name>
    <dbReference type="NCBI Taxonomy" id="9708"/>
    <lineage>
        <taxon>Eukaryota</taxon>
        <taxon>Metazoa</taxon>
        <taxon>Chordata</taxon>
        <taxon>Craniata</taxon>
        <taxon>Vertebrata</taxon>
        <taxon>Euteleostomi</taxon>
        <taxon>Mammalia</taxon>
        <taxon>Eutheria</taxon>
        <taxon>Laurasiatheria</taxon>
        <taxon>Carnivora</taxon>
        <taxon>Caniformia</taxon>
        <taxon>Pinnipedia</taxon>
        <taxon>Odobenidae</taxon>
        <taxon>Odobenus</taxon>
    </lineage>
</organism>
<feature type="transmembrane region" description="Helical" evidence="13">
    <location>
        <begin position="30"/>
        <end position="51"/>
    </location>
</feature>
<keyword evidence="15" id="KW-1185">Reference proteome</keyword>
<dbReference type="RefSeq" id="XP_004411358.1">
    <property type="nucleotide sequence ID" value="XM_004411301.1"/>
</dbReference>
<feature type="transmembrane region" description="Helical" evidence="13">
    <location>
        <begin position="143"/>
        <end position="161"/>
    </location>
</feature>
<dbReference type="FunFam" id="1.20.1070.10:FF:000005">
    <property type="entry name" value="Olfactory receptor"/>
    <property type="match status" value="1"/>
</dbReference>
<keyword evidence="8 12" id="KW-0297">G-protein coupled receptor</keyword>
<dbReference type="AlphaFoldDB" id="A0A2U3WQ75"/>
<comment type="function">
    <text evidence="1">Putative odorant or sperm cell receptor.</text>
</comment>
<feature type="transmembrane region" description="Helical" evidence="13">
    <location>
        <begin position="208"/>
        <end position="229"/>
    </location>
</feature>
<gene>
    <name evidence="16" type="primary">LOC101374918</name>
</gene>
<dbReference type="GO" id="GO:0004930">
    <property type="term" value="F:G protein-coupled receptor activity"/>
    <property type="evidence" value="ECO:0007669"/>
    <property type="project" value="UniProtKB-KW"/>
</dbReference>
<evidence type="ECO:0000256" key="12">
    <source>
        <dbReference type="RuleBase" id="RU000688"/>
    </source>
</evidence>
<keyword evidence="10 12" id="KW-0675">Receptor</keyword>
<dbReference type="Gene3D" id="1.20.1070.10">
    <property type="entry name" value="Rhodopsin 7-helix transmembrane proteins"/>
    <property type="match status" value="1"/>
</dbReference>
<protein>
    <recommendedName>
        <fullName evidence="13">Olfactory receptor</fullName>
    </recommendedName>
</protein>
<name>A0A2U3WQ75_ODORO</name>
<dbReference type="InParanoid" id="A0A2U3WQ75"/>
<evidence type="ECO:0000256" key="1">
    <source>
        <dbReference type="ARBA" id="ARBA00003929"/>
    </source>
</evidence>
<dbReference type="PRINTS" id="PR00245">
    <property type="entry name" value="OLFACTORYR"/>
</dbReference>
<evidence type="ECO:0000313" key="15">
    <source>
        <dbReference type="Proteomes" id="UP000245340"/>
    </source>
</evidence>
<feature type="transmembrane region" description="Helical" evidence="13">
    <location>
        <begin position="241"/>
        <end position="264"/>
    </location>
</feature>
<dbReference type="InterPro" id="IPR000725">
    <property type="entry name" value="Olfact_rcpt"/>
</dbReference>
<feature type="transmembrane region" description="Helical" evidence="13">
    <location>
        <begin position="63"/>
        <end position="85"/>
    </location>
</feature>
<dbReference type="PRINTS" id="PR00237">
    <property type="entry name" value="GPCRRHODOPSN"/>
</dbReference>
<evidence type="ECO:0000256" key="13">
    <source>
        <dbReference type="RuleBase" id="RU363047"/>
    </source>
</evidence>
<keyword evidence="3 13" id="KW-1003">Cell membrane</keyword>
<evidence type="ECO:0000256" key="3">
    <source>
        <dbReference type="ARBA" id="ARBA00022475"/>
    </source>
</evidence>
<evidence type="ECO:0000313" key="16">
    <source>
        <dbReference type="RefSeq" id="XP_004411358.1"/>
    </source>
</evidence>
<evidence type="ECO:0000259" key="14">
    <source>
        <dbReference type="PROSITE" id="PS50262"/>
    </source>
</evidence>
<dbReference type="GO" id="GO:0004984">
    <property type="term" value="F:olfactory receptor activity"/>
    <property type="evidence" value="ECO:0007669"/>
    <property type="project" value="InterPro"/>
</dbReference>
<keyword evidence="11 12" id="KW-0807">Transducer</keyword>
<dbReference type="Pfam" id="PF13853">
    <property type="entry name" value="7tm_4"/>
    <property type="match status" value="1"/>
</dbReference>
<dbReference type="InterPro" id="IPR000276">
    <property type="entry name" value="GPCR_Rhodpsn"/>
</dbReference>
<comment type="subcellular location">
    <subcellularLocation>
        <location evidence="2 13">Cell membrane</location>
        <topology evidence="2 13">Multi-pass membrane protein</topology>
    </subcellularLocation>
</comment>
<evidence type="ECO:0000256" key="7">
    <source>
        <dbReference type="ARBA" id="ARBA00022989"/>
    </source>
</evidence>
<proteinExistence type="inferred from homology"/>
<feature type="domain" description="G-protein coupled receptors family 1 profile" evidence="14">
    <location>
        <begin position="44"/>
        <end position="293"/>
    </location>
</feature>
<reference evidence="16" key="1">
    <citation type="submission" date="2025-08" db="UniProtKB">
        <authorList>
            <consortium name="RefSeq"/>
        </authorList>
    </citation>
    <scope>IDENTIFICATION</scope>
</reference>
<evidence type="ECO:0000256" key="5">
    <source>
        <dbReference type="ARBA" id="ARBA00022692"/>
    </source>
</evidence>
<sequence>MTVMNLGNASTPKVFILLGFSDHPWLEMPLFIMVFVAYICTLVGNILIIVVSRGDPHLDSPMYFFLSNLSFLDLCFTTTTTPQLLLNLWGPDKSISYAGYVAQYYMFHFLGATECILLAVMSLDRYVAICKPLRYQAIMDWRLCVSLVAVAWISGLANSLLQSSLTVQLPLCGNNKVDDFLCEIPVMIKMSCVDTTFNVTMLSLVGTFFTLVPLSLILLSYGFIVATVVRIRSSTGNKKAFNTCASHVIVVSLFYGPVICMYVQPSGTNSQDKDKLMALFYSLLTPMLNPFIYTLRNKDMKGAIRRLVLPLNHRGRE</sequence>
<dbReference type="Proteomes" id="UP000245340">
    <property type="component" value="Unplaced"/>
</dbReference>
<keyword evidence="7 13" id="KW-1133">Transmembrane helix</keyword>
<evidence type="ECO:0000256" key="4">
    <source>
        <dbReference type="ARBA" id="ARBA00022606"/>
    </source>
</evidence>
<feature type="transmembrane region" description="Helical" evidence="13">
    <location>
        <begin position="105"/>
        <end position="123"/>
    </location>
</feature>
<evidence type="ECO:0000256" key="10">
    <source>
        <dbReference type="ARBA" id="ARBA00023170"/>
    </source>
</evidence>
<dbReference type="SUPFAM" id="SSF81321">
    <property type="entry name" value="Family A G protein-coupled receptor-like"/>
    <property type="match status" value="1"/>
</dbReference>
<comment type="similarity">
    <text evidence="12">Belongs to the G-protein coupled receptor 1 family.</text>
</comment>
<keyword evidence="4 13" id="KW-0716">Sensory transduction</keyword>
<dbReference type="InterPro" id="IPR017452">
    <property type="entry name" value="GPCR_Rhodpsn_7TM"/>
</dbReference>